<keyword evidence="8 9" id="KW-0720">Serine protease</keyword>
<dbReference type="InterPro" id="IPR037045">
    <property type="entry name" value="S8pro/Inhibitor_I9_sf"/>
</dbReference>
<gene>
    <name evidence="16" type="ORF">ACFYKT_17340</name>
</gene>
<evidence type="ECO:0000256" key="11">
    <source>
        <dbReference type="SAM" id="SignalP"/>
    </source>
</evidence>
<evidence type="ECO:0000256" key="6">
    <source>
        <dbReference type="ARBA" id="ARBA00022737"/>
    </source>
</evidence>
<dbReference type="InterPro" id="IPR003137">
    <property type="entry name" value="PA_domain"/>
</dbReference>
<dbReference type="RefSeq" id="WP_389222183.1">
    <property type="nucleotide sequence ID" value="NZ_JBIACJ010000010.1"/>
</dbReference>
<dbReference type="Proteomes" id="UP001601058">
    <property type="component" value="Unassembled WGS sequence"/>
</dbReference>
<comment type="similarity">
    <text evidence="1 9 10">Belongs to the peptidase S8 family.</text>
</comment>
<dbReference type="Pfam" id="PF06280">
    <property type="entry name" value="fn3_5"/>
    <property type="match status" value="1"/>
</dbReference>
<feature type="domain" description="Inhibitor I9" evidence="14">
    <location>
        <begin position="104"/>
        <end position="169"/>
    </location>
</feature>
<dbReference type="SUPFAM" id="SSF52025">
    <property type="entry name" value="PA domain"/>
    <property type="match status" value="1"/>
</dbReference>
<dbReference type="InterPro" id="IPR015500">
    <property type="entry name" value="Peptidase_S8_subtilisin-rel"/>
</dbReference>
<evidence type="ECO:0000256" key="5">
    <source>
        <dbReference type="ARBA" id="ARBA00022729"/>
    </source>
</evidence>
<evidence type="ECO:0000259" key="14">
    <source>
        <dbReference type="Pfam" id="PF05922"/>
    </source>
</evidence>
<keyword evidence="17" id="KW-1185">Reference proteome</keyword>
<evidence type="ECO:0000259" key="12">
    <source>
        <dbReference type="Pfam" id="PF00082"/>
    </source>
</evidence>
<evidence type="ECO:0000256" key="1">
    <source>
        <dbReference type="ARBA" id="ARBA00011073"/>
    </source>
</evidence>
<dbReference type="Gene3D" id="2.60.40.1710">
    <property type="entry name" value="Subtilisin-like superfamily"/>
    <property type="match status" value="1"/>
</dbReference>
<proteinExistence type="inferred from homology"/>
<evidence type="ECO:0000313" key="16">
    <source>
        <dbReference type="EMBL" id="MFE8698110.1"/>
    </source>
</evidence>
<comment type="caution">
    <text evidence="16">The sequence shown here is derived from an EMBL/GenBank/DDBJ whole genome shotgun (WGS) entry which is preliminary data.</text>
</comment>
<dbReference type="PROSITE" id="PS00138">
    <property type="entry name" value="SUBTILASE_SER"/>
    <property type="match status" value="1"/>
</dbReference>
<dbReference type="PANTHER" id="PTHR43806:SF11">
    <property type="entry name" value="CEREVISIN-RELATED"/>
    <property type="match status" value="1"/>
</dbReference>
<dbReference type="Gene3D" id="3.30.70.80">
    <property type="entry name" value="Peptidase S8 propeptide/proteinase inhibitor I9"/>
    <property type="match status" value="1"/>
</dbReference>
<evidence type="ECO:0000256" key="3">
    <source>
        <dbReference type="ARBA" id="ARBA00022525"/>
    </source>
</evidence>
<dbReference type="PRINTS" id="PR00723">
    <property type="entry name" value="SUBTILISIN"/>
</dbReference>
<dbReference type="Gene3D" id="3.50.30.30">
    <property type="match status" value="1"/>
</dbReference>
<dbReference type="Pfam" id="PF00082">
    <property type="entry name" value="Peptidase_S8"/>
    <property type="match status" value="1"/>
</dbReference>
<evidence type="ECO:0000313" key="17">
    <source>
        <dbReference type="Proteomes" id="UP001601058"/>
    </source>
</evidence>
<dbReference type="InterPro" id="IPR050131">
    <property type="entry name" value="Peptidase_S8_subtilisin-like"/>
</dbReference>
<feature type="domain" description="C5a peptidase/Subtilisin-like protease SBT2-like Fn3-like" evidence="15">
    <location>
        <begin position="668"/>
        <end position="788"/>
    </location>
</feature>
<reference evidence="16 17" key="1">
    <citation type="submission" date="2024-08" db="EMBL/GenBank/DDBJ databases">
        <title>Two novel Cytobacillus novel species.</title>
        <authorList>
            <person name="Liu G."/>
        </authorList>
    </citation>
    <scope>NUCLEOTIDE SEQUENCE [LARGE SCALE GENOMIC DNA]</scope>
    <source>
        <strain evidence="16 17">FJAT-53684</strain>
    </source>
</reference>
<feature type="domain" description="Peptidase S8/S53" evidence="12">
    <location>
        <begin position="197"/>
        <end position="644"/>
    </location>
</feature>
<name>A0ABW6K1Q2_9BACI</name>
<dbReference type="EMBL" id="JBIACJ010000010">
    <property type="protein sequence ID" value="MFE8698110.1"/>
    <property type="molecule type" value="Genomic_DNA"/>
</dbReference>
<evidence type="ECO:0000259" key="13">
    <source>
        <dbReference type="Pfam" id="PF02225"/>
    </source>
</evidence>
<dbReference type="InterPro" id="IPR010435">
    <property type="entry name" value="C5a/SBT2-like_Fn3"/>
</dbReference>
<feature type="signal peptide" evidence="11">
    <location>
        <begin position="1"/>
        <end position="26"/>
    </location>
</feature>
<feature type="active site" description="Charge relay system" evidence="9">
    <location>
        <position position="584"/>
    </location>
</feature>
<evidence type="ECO:0000256" key="2">
    <source>
        <dbReference type="ARBA" id="ARBA00022512"/>
    </source>
</evidence>
<sequence>MKWRRSSHLLLSVLLAGAALAPTAFAEEGKESKIDVKNNTNAFNVINTSEIFKKISEAKKLTFDPVINEDEKVRVIVELAGETPLEFATKKNLLYKDLPQTTKDELQQTAQKKQTQVQNSIQSNGVNLEIEHSFTTVLNGFSGEVRYGDIEKIRKISSVKSVEISNEYKRPDPVPNMENSHGFIQSYQTWADAKYKGEGTIISIIDSGVDPSHKDFVLSDGTEEALLKEEVEALELDGKFFTEKVPYGYNYFDKNNEILDIGPEASMHGMHVAGTSAANGEIKGVAPEAQVLAMKVFSNDPEYPSTYDDIYIKAIDDSIALGADVINMSLGSTAAFYNEGDIANLAITKAVENGVVVSVSGGNSGHIGYGWGNPLAENPDIGVVGAPGLSKDSLQVAATGNVGYRYQHSFELDDKEFIGYGADDWSKFGGSIDIISLGGKLGHPEDYKGLDVKGKVVLVPRGDLTFVDKNTYATEAGAAGIIVYNNGNPVFYEDQGGWGLAPFMLVQTEVGAALEAAIKDAGGTLTLDLEQKAKTESPEMGRMTDFSSWGTTPSLELKPEISAPGGNIYSTLQNNSYGYMSGTSMAAPHVAGGSALVQQYLKKEFPNLGAEERTRFAKVLLMNTADVVEDLYGQPFSPRRQGAGMMQTFNAVSTPVTVVNKATNEAKVELKDFKEKQFSFTLVAKNHSNKKVTYDVKANVLTDTIQGDENTLIAGDMKGAKVTAPKTVTLKAGESKEITVNVDLTNAKIPGINKNGKNIKLDLKEDIFVEGFVTLEHATKPDLSVPYVGFYGNWDRPNIVDGFSDFDEKTYYDYTLMMDGLTRSLTPTPNKKIAVSPNGDGYYDEVQPLLSFLRNAKEVQYNIVGKDGKEIRRIKKEYDVRKTYFNAGQRQPYSYVDGRIWDGTIKGAVVQDGDYSYEIKAKVGNDSEWQTKRIPIVIDTIEPNIQVTHDKEKNTLTWETTEEGSGVQAYDIQVNGKSILKKGELLSPSTKEFKLPAEYENSFVAVAAVDYAMNVGFDEIVVGDEDFPVISLIGPEPLSGVNSHDVVVSGLVDDGTGVKELKVDGKPVEIKYDKELQTYSFETVVSYDSDGEKEVIIEATDFDNKSISIARQFFVDTTPGTITLNGEVPSYVNSDVTEYDLDVTLQDNYREMKFYVDDNFAYGIDFDVPLVMDGHTHQYTEKLALNEGLNTFVLSLTDLGGNKTKEVVNIYKLKEGEEAPSGHITSATVTPEVNVSENRPAQIKAEANEEITWDVTITDPNGVVTQLEQTKGTSFDATYAVAKDAANGVYTVTIGGKNAAEQEVDKVVEDFTVYNYSTLINSVKVLNAKGEDQSSFTRDGLAVIKADVTNLEAFNVSPMLILQVLDSENRVVGRSFLTMNTLNSNSTNGLGMQLPLKDLAKGAYKVEAFVWTGWDMNALAEAHKGKVTFTVE</sequence>
<keyword evidence="3" id="KW-0964">Secreted</keyword>
<dbReference type="CDD" id="cd07475">
    <property type="entry name" value="Peptidases_S8_C5a_Peptidase"/>
    <property type="match status" value="1"/>
</dbReference>
<dbReference type="Gene3D" id="3.40.50.200">
    <property type="entry name" value="Peptidase S8/S53 domain"/>
    <property type="match status" value="1"/>
</dbReference>
<keyword evidence="4 9" id="KW-0645">Protease</keyword>
<dbReference type="PROSITE" id="PS51892">
    <property type="entry name" value="SUBTILASE"/>
    <property type="match status" value="1"/>
</dbReference>
<protein>
    <submittedName>
        <fullName evidence="16">S8 family serine peptidase</fullName>
    </submittedName>
</protein>
<dbReference type="InterPro" id="IPR046450">
    <property type="entry name" value="PA_dom_sf"/>
</dbReference>
<keyword evidence="7 9" id="KW-0378">Hydrolase</keyword>
<dbReference type="InterPro" id="IPR036852">
    <property type="entry name" value="Peptidase_S8/S53_dom_sf"/>
</dbReference>
<evidence type="ECO:0000256" key="4">
    <source>
        <dbReference type="ARBA" id="ARBA00022670"/>
    </source>
</evidence>
<dbReference type="InterPro" id="IPR000209">
    <property type="entry name" value="Peptidase_S8/S53_dom"/>
</dbReference>
<dbReference type="PROSITE" id="PS00136">
    <property type="entry name" value="SUBTILASE_ASP"/>
    <property type="match status" value="1"/>
</dbReference>
<evidence type="ECO:0000256" key="7">
    <source>
        <dbReference type="ARBA" id="ARBA00022801"/>
    </source>
</evidence>
<evidence type="ECO:0000256" key="10">
    <source>
        <dbReference type="RuleBase" id="RU003355"/>
    </source>
</evidence>
<dbReference type="Pfam" id="PF02225">
    <property type="entry name" value="PA"/>
    <property type="match status" value="1"/>
</dbReference>
<feature type="active site" description="Charge relay system" evidence="9">
    <location>
        <position position="268"/>
    </location>
</feature>
<dbReference type="Pfam" id="PF05922">
    <property type="entry name" value="Inhibitor_I9"/>
    <property type="match status" value="1"/>
</dbReference>
<dbReference type="PANTHER" id="PTHR43806">
    <property type="entry name" value="PEPTIDASE S8"/>
    <property type="match status" value="1"/>
</dbReference>
<feature type="chain" id="PRO_5047070463" evidence="11">
    <location>
        <begin position="27"/>
        <end position="1432"/>
    </location>
</feature>
<dbReference type="InterPro" id="IPR023827">
    <property type="entry name" value="Peptidase_S8_Asp-AS"/>
</dbReference>
<accession>A0ABW6K1Q2</accession>
<feature type="active site" description="Charge relay system" evidence="9">
    <location>
        <position position="206"/>
    </location>
</feature>
<evidence type="ECO:0000259" key="15">
    <source>
        <dbReference type="Pfam" id="PF06280"/>
    </source>
</evidence>
<dbReference type="InterPro" id="IPR034216">
    <property type="entry name" value="C5a_Peptidase"/>
</dbReference>
<keyword evidence="5 11" id="KW-0732">Signal</keyword>
<dbReference type="SUPFAM" id="SSF52743">
    <property type="entry name" value="Subtilisin-like"/>
    <property type="match status" value="1"/>
</dbReference>
<evidence type="ECO:0000256" key="8">
    <source>
        <dbReference type="ARBA" id="ARBA00022825"/>
    </source>
</evidence>
<dbReference type="InterPro" id="IPR010259">
    <property type="entry name" value="S8pro/Inhibitor_I9"/>
</dbReference>
<organism evidence="16 17">
    <name type="scientific">Cytobacillus mangrovibacter</name>
    <dbReference type="NCBI Taxonomy" id="3299024"/>
    <lineage>
        <taxon>Bacteria</taxon>
        <taxon>Bacillati</taxon>
        <taxon>Bacillota</taxon>
        <taxon>Bacilli</taxon>
        <taxon>Bacillales</taxon>
        <taxon>Bacillaceae</taxon>
        <taxon>Cytobacillus</taxon>
    </lineage>
</organism>
<evidence type="ECO:0000256" key="9">
    <source>
        <dbReference type="PROSITE-ProRule" id="PRU01240"/>
    </source>
</evidence>
<feature type="domain" description="PA" evidence="13">
    <location>
        <begin position="444"/>
        <end position="514"/>
    </location>
</feature>
<keyword evidence="2" id="KW-0134">Cell wall</keyword>
<dbReference type="InterPro" id="IPR023828">
    <property type="entry name" value="Peptidase_S8_Ser-AS"/>
</dbReference>
<keyword evidence="6" id="KW-0677">Repeat</keyword>